<dbReference type="RefSeq" id="WP_247810278.1">
    <property type="nucleotide sequence ID" value="NZ_CP095855.1"/>
</dbReference>
<organism evidence="3 4">
    <name type="scientific">Chitinophaga filiformis</name>
    <name type="common">Myxococcus filiformis</name>
    <name type="synonym">Flexibacter filiformis</name>
    <dbReference type="NCBI Taxonomy" id="104663"/>
    <lineage>
        <taxon>Bacteria</taxon>
        <taxon>Pseudomonadati</taxon>
        <taxon>Bacteroidota</taxon>
        <taxon>Chitinophagia</taxon>
        <taxon>Chitinophagales</taxon>
        <taxon>Chitinophagaceae</taxon>
        <taxon>Chitinophaga</taxon>
    </lineage>
</organism>
<reference evidence="3 4" key="1">
    <citation type="submission" date="2022-04" db="EMBL/GenBank/DDBJ databases">
        <title>The arsenic-methylating capacity of Chitinophaga filiformis YT5 during chitin decomposition.</title>
        <authorList>
            <person name="Chen G."/>
            <person name="Liang Y."/>
        </authorList>
    </citation>
    <scope>NUCLEOTIDE SEQUENCE [LARGE SCALE GENOMIC DNA]</scope>
    <source>
        <strain evidence="3 4">YT5</strain>
    </source>
</reference>
<evidence type="ECO:0000313" key="3">
    <source>
        <dbReference type="EMBL" id="UPK67936.1"/>
    </source>
</evidence>
<evidence type="ECO:0008006" key="5">
    <source>
        <dbReference type="Google" id="ProtNLM"/>
    </source>
</evidence>
<evidence type="ECO:0000256" key="2">
    <source>
        <dbReference type="ARBA" id="ARBA00023134"/>
    </source>
</evidence>
<keyword evidence="4" id="KW-1185">Reference proteome</keyword>
<protein>
    <recommendedName>
        <fullName evidence="5">Translation elongation factor EFTu/EF1A C-terminal domain-containing protein</fullName>
    </recommendedName>
</protein>
<keyword evidence="1" id="KW-0547">Nucleotide-binding</keyword>
<sequence>MVKIRAYIKLYLGGRKTPFFTGYRPLFTFIEGMKTSGSIDLIGRDKFFPGDEGEVDITFLHVEYLGEDFKEGKRFAFSEGSESLGEGIVKHIII</sequence>
<evidence type="ECO:0000313" key="4">
    <source>
        <dbReference type="Proteomes" id="UP000830198"/>
    </source>
</evidence>
<proteinExistence type="predicted"/>
<dbReference type="InterPro" id="IPR009001">
    <property type="entry name" value="Transl_elong_EF1A/Init_IF2_C"/>
</dbReference>
<dbReference type="Proteomes" id="UP000830198">
    <property type="component" value="Chromosome"/>
</dbReference>
<dbReference type="EMBL" id="CP095855">
    <property type="protein sequence ID" value="UPK67936.1"/>
    <property type="molecule type" value="Genomic_DNA"/>
</dbReference>
<keyword evidence="2" id="KW-0342">GTP-binding</keyword>
<dbReference type="SUPFAM" id="SSF50465">
    <property type="entry name" value="EF-Tu/eEF-1alpha/eIF2-gamma C-terminal domain"/>
    <property type="match status" value="1"/>
</dbReference>
<name>A0ABY4HZR1_CHIFI</name>
<accession>A0ABY4HZR1</accession>
<evidence type="ECO:0000256" key="1">
    <source>
        <dbReference type="ARBA" id="ARBA00022741"/>
    </source>
</evidence>
<gene>
    <name evidence="3" type="ORF">MYF79_23575</name>
</gene>
<dbReference type="Gene3D" id="2.40.30.10">
    <property type="entry name" value="Translation factors"/>
    <property type="match status" value="1"/>
</dbReference>